<dbReference type="InterPro" id="IPR040598">
    <property type="entry name" value="NIP7_N"/>
</dbReference>
<dbReference type="PANTHER" id="PTHR23415">
    <property type="entry name" value="CYCLIN-DEPENDENT KINASES REGULATORY SUBUNIT/60S RIBOSOME SUBUNIT BIOGENESIS PROTEIN NIP7"/>
    <property type="match status" value="1"/>
</dbReference>
<dbReference type="AlphaFoldDB" id="A0A6B2LKV1"/>
<keyword evidence="4 6" id="KW-0694">RNA-binding</keyword>
<name>A0A6B2LKV1_9EUKA</name>
<dbReference type="Pfam" id="PF03657">
    <property type="entry name" value="UPF0113"/>
    <property type="match status" value="1"/>
</dbReference>
<dbReference type="PROSITE" id="PS50890">
    <property type="entry name" value="PUA"/>
    <property type="match status" value="1"/>
</dbReference>
<keyword evidence="5 6" id="KW-0539">Nucleus</keyword>
<dbReference type="FunFam" id="3.10.450.220:FF:000001">
    <property type="entry name" value="60S ribosome subunit biogenesis protein NIP7 homolog"/>
    <property type="match status" value="1"/>
</dbReference>
<dbReference type="Gene3D" id="3.10.450.220">
    <property type="match status" value="1"/>
</dbReference>
<evidence type="ECO:0000259" key="7">
    <source>
        <dbReference type="SMART" id="SM00359"/>
    </source>
</evidence>
<evidence type="ECO:0000256" key="3">
    <source>
        <dbReference type="ARBA" id="ARBA00022517"/>
    </source>
</evidence>
<dbReference type="CDD" id="cd21146">
    <property type="entry name" value="Nip7_N_euk"/>
    <property type="match status" value="1"/>
</dbReference>
<dbReference type="InterPro" id="IPR016686">
    <property type="entry name" value="Ribosomal_synth_fac_NIP7"/>
</dbReference>
<evidence type="ECO:0000256" key="1">
    <source>
        <dbReference type="ARBA" id="ARBA00004604"/>
    </source>
</evidence>
<dbReference type="EMBL" id="GIBP01008714">
    <property type="protein sequence ID" value="NDV37683.1"/>
    <property type="molecule type" value="Transcribed_RNA"/>
</dbReference>
<comment type="function">
    <text evidence="6">Required for proper 27S pre-rRNA processing and 60S ribosome subunit assembly.</text>
</comment>
<keyword evidence="3 6" id="KW-0690">Ribosome biogenesis</keyword>
<dbReference type="FunFam" id="2.30.130.10:FF:000002">
    <property type="entry name" value="60S ribosome subunit biogenesis protein NIP7 homolog"/>
    <property type="match status" value="1"/>
</dbReference>
<dbReference type="SUPFAM" id="SSF88802">
    <property type="entry name" value="Pre-PUA domain"/>
    <property type="match status" value="1"/>
</dbReference>
<evidence type="ECO:0000256" key="4">
    <source>
        <dbReference type="ARBA" id="ARBA00022884"/>
    </source>
</evidence>
<dbReference type="GO" id="GO:0042255">
    <property type="term" value="P:ribosome assembly"/>
    <property type="evidence" value="ECO:0007669"/>
    <property type="project" value="InterPro"/>
</dbReference>
<comment type="subcellular location">
    <subcellularLocation>
        <location evidence="1">Nucleus</location>
        <location evidence="1">Nucleolus</location>
    </subcellularLocation>
</comment>
<organism evidence="8">
    <name type="scientific">Arcella intermedia</name>
    <dbReference type="NCBI Taxonomy" id="1963864"/>
    <lineage>
        <taxon>Eukaryota</taxon>
        <taxon>Amoebozoa</taxon>
        <taxon>Tubulinea</taxon>
        <taxon>Elardia</taxon>
        <taxon>Arcellinida</taxon>
        <taxon>Sphaerothecina</taxon>
        <taxon>Arcellidae</taxon>
        <taxon>Arcella</taxon>
    </lineage>
</organism>
<feature type="domain" description="PUA" evidence="7">
    <location>
        <begin position="95"/>
        <end position="170"/>
    </location>
</feature>
<dbReference type="InterPro" id="IPR055359">
    <property type="entry name" value="Nip7_N_euk"/>
</dbReference>
<protein>
    <recommendedName>
        <fullName evidence="6">60S ribosome subunit biogenesis protein NIP7 homolog</fullName>
    </recommendedName>
</protein>
<dbReference type="PIRSF" id="PIRSF017190">
    <property type="entry name" value="Rbsml_synth_fac_NIP7"/>
    <property type="match status" value="1"/>
</dbReference>
<accession>A0A6B2LKV1</accession>
<dbReference type="Gene3D" id="2.30.130.10">
    <property type="entry name" value="PUA domain"/>
    <property type="match status" value="1"/>
</dbReference>
<dbReference type="SMART" id="SM00359">
    <property type="entry name" value="PUA"/>
    <property type="match status" value="1"/>
</dbReference>
<comment type="subunit">
    <text evidence="6">Interacts with pre-ribosome complex.</text>
</comment>
<dbReference type="InterPro" id="IPR005155">
    <property type="entry name" value="UPF0113_PUA"/>
</dbReference>
<evidence type="ECO:0000256" key="2">
    <source>
        <dbReference type="ARBA" id="ARBA00009895"/>
    </source>
</evidence>
<evidence type="ECO:0000256" key="6">
    <source>
        <dbReference type="PIRNR" id="PIRNR017190"/>
    </source>
</evidence>
<dbReference type="GO" id="GO:0003723">
    <property type="term" value="F:RNA binding"/>
    <property type="evidence" value="ECO:0007669"/>
    <property type="project" value="UniProtKB-KW"/>
</dbReference>
<dbReference type="InterPro" id="IPR002478">
    <property type="entry name" value="PUA"/>
</dbReference>
<evidence type="ECO:0000256" key="5">
    <source>
        <dbReference type="ARBA" id="ARBA00023242"/>
    </source>
</evidence>
<dbReference type="InterPro" id="IPR015947">
    <property type="entry name" value="PUA-like_sf"/>
</dbReference>
<dbReference type="CDD" id="cd21151">
    <property type="entry name" value="PUA_Nip7-like"/>
    <property type="match status" value="1"/>
</dbReference>
<comment type="similarity">
    <text evidence="2 6">Belongs to the NIP7 family.</text>
</comment>
<dbReference type="Pfam" id="PF17833">
    <property type="entry name" value="pre-PUA_NIP7"/>
    <property type="match status" value="1"/>
</dbReference>
<dbReference type="SUPFAM" id="SSF88697">
    <property type="entry name" value="PUA domain-like"/>
    <property type="match status" value="1"/>
</dbReference>
<proteinExistence type="inferred from homology"/>
<reference evidence="8" key="1">
    <citation type="journal article" date="2020" name="J. Eukaryot. Microbiol.">
        <title>De novo Sequencing, Assembly and Annotation of the Transcriptome for the Free-Living Testate Amoeba Arcella intermedia.</title>
        <authorList>
            <person name="Ribeiro G.M."/>
            <person name="Porfirio-Sousa A.L."/>
            <person name="Maurer-Alcala X.X."/>
            <person name="Katz L.A."/>
            <person name="Lahr D.J.G."/>
        </authorList>
    </citation>
    <scope>NUCLEOTIDE SEQUENCE</scope>
</reference>
<sequence>MRPLTEEETKVFFEKLAKYIGRNIKYLIERKDETYCFRLHKNRVYYLSEKLVHKAEHVANTSLVSLGVCMGKFTKAGKFKLHITCLDILAQYARYKIWIKPSGELSFLYGNNILKAAMGRITQDTPQYQGVVVFSMADIPLGFGVMAKSTQDCRGLGPEEIVCFNQADLGEYLREEQTLL</sequence>
<dbReference type="GO" id="GO:0005730">
    <property type="term" value="C:nucleolus"/>
    <property type="evidence" value="ECO:0007669"/>
    <property type="project" value="UniProtKB-SubCell"/>
</dbReference>
<dbReference type="InterPro" id="IPR036974">
    <property type="entry name" value="PUA_sf"/>
</dbReference>
<evidence type="ECO:0000313" key="8">
    <source>
        <dbReference type="EMBL" id="NDV37683.1"/>
    </source>
</evidence>